<evidence type="ECO:0000256" key="6">
    <source>
        <dbReference type="ARBA" id="ARBA00022692"/>
    </source>
</evidence>
<dbReference type="OrthoDB" id="8156287at2"/>
<feature type="transmembrane region" description="Helical" evidence="13">
    <location>
        <begin position="134"/>
        <end position="153"/>
    </location>
</feature>
<keyword evidence="8" id="KW-0249">Electron transport</keyword>
<dbReference type="GO" id="GO:0005886">
    <property type="term" value="C:plasma membrane"/>
    <property type="evidence" value="ECO:0007669"/>
    <property type="project" value="UniProtKB-SubCell"/>
</dbReference>
<dbReference type="PANTHER" id="PTHR30529:SF7">
    <property type="entry name" value="CYTOCHROME B561 BACTERIAL_NI-HYDROGENASE DOMAIN-CONTAINING PROTEIN"/>
    <property type="match status" value="1"/>
</dbReference>
<proteinExistence type="inferred from homology"/>
<dbReference type="InterPro" id="IPR052168">
    <property type="entry name" value="Cytochrome_b561_oxidase"/>
</dbReference>
<dbReference type="GO" id="GO:0022904">
    <property type="term" value="P:respiratory electron transport chain"/>
    <property type="evidence" value="ECO:0007669"/>
    <property type="project" value="InterPro"/>
</dbReference>
<keyword evidence="11 13" id="KW-0472">Membrane</keyword>
<accession>A0A1M7HE74</accession>
<keyword evidence="6 13" id="KW-0812">Transmembrane</keyword>
<dbReference type="PANTHER" id="PTHR30529">
    <property type="entry name" value="CYTOCHROME B561"/>
    <property type="match status" value="1"/>
</dbReference>
<protein>
    <submittedName>
        <fullName evidence="15">Cytochrome b561</fullName>
    </submittedName>
</protein>
<dbReference type="AlphaFoldDB" id="A0A1M7HE74"/>
<evidence type="ECO:0000313" key="16">
    <source>
        <dbReference type="Proteomes" id="UP000186002"/>
    </source>
</evidence>
<dbReference type="Pfam" id="PF01292">
    <property type="entry name" value="Ni_hydr_CYTB"/>
    <property type="match status" value="1"/>
</dbReference>
<evidence type="ECO:0000256" key="4">
    <source>
        <dbReference type="ARBA" id="ARBA00022475"/>
    </source>
</evidence>
<sequence>MSQTQPASYSRLHVLLHWTVAVFVVFQLIFGEAIGQMGRALRDGRDLSTLDSFMGNAHIYVGIAILLLSVLRLILRMTHGTPPPLPSPRWQEQAAKWTHGLFYVLLLVTPLTGLAAWFLGIHLAGEVHELMKPVFILLIALHVAAALWHQVVLKDGLLKRMM</sequence>
<dbReference type="GO" id="GO:0046872">
    <property type="term" value="F:metal ion binding"/>
    <property type="evidence" value="ECO:0007669"/>
    <property type="project" value="UniProtKB-KW"/>
</dbReference>
<feature type="transmembrane region" description="Helical" evidence="13">
    <location>
        <begin position="12"/>
        <end position="37"/>
    </location>
</feature>
<evidence type="ECO:0000313" key="15">
    <source>
        <dbReference type="EMBL" id="SHM26831.1"/>
    </source>
</evidence>
<dbReference type="RefSeq" id="WP_073012989.1">
    <property type="nucleotide sequence ID" value="NZ_FRBW01000002.1"/>
</dbReference>
<keyword evidence="7" id="KW-0479">Metal-binding</keyword>
<comment type="cofactor">
    <cofactor evidence="1">
        <name>heme b</name>
        <dbReference type="ChEBI" id="CHEBI:60344"/>
    </cofactor>
</comment>
<evidence type="ECO:0000259" key="14">
    <source>
        <dbReference type="Pfam" id="PF01292"/>
    </source>
</evidence>
<keyword evidence="16" id="KW-1185">Reference proteome</keyword>
<dbReference type="GO" id="GO:0009055">
    <property type="term" value="F:electron transfer activity"/>
    <property type="evidence" value="ECO:0007669"/>
    <property type="project" value="InterPro"/>
</dbReference>
<evidence type="ECO:0000256" key="5">
    <source>
        <dbReference type="ARBA" id="ARBA00022617"/>
    </source>
</evidence>
<evidence type="ECO:0000256" key="1">
    <source>
        <dbReference type="ARBA" id="ARBA00001970"/>
    </source>
</evidence>
<organism evidence="15 16">
    <name type="scientific">Roseibium suaedae</name>
    <dbReference type="NCBI Taxonomy" id="735517"/>
    <lineage>
        <taxon>Bacteria</taxon>
        <taxon>Pseudomonadati</taxon>
        <taxon>Pseudomonadota</taxon>
        <taxon>Alphaproteobacteria</taxon>
        <taxon>Hyphomicrobiales</taxon>
        <taxon>Stappiaceae</taxon>
        <taxon>Roseibium</taxon>
    </lineage>
</organism>
<reference evidence="15 16" key="1">
    <citation type="submission" date="2016-11" db="EMBL/GenBank/DDBJ databases">
        <authorList>
            <person name="Jaros S."/>
            <person name="Januszkiewicz K."/>
            <person name="Wedrychowicz H."/>
        </authorList>
    </citation>
    <scope>NUCLEOTIDE SEQUENCE [LARGE SCALE GENOMIC DNA]</scope>
    <source>
        <strain evidence="15 16">DSM 22153</strain>
    </source>
</reference>
<comment type="similarity">
    <text evidence="12">Belongs to the cytochrome b561 family.</text>
</comment>
<evidence type="ECO:0000256" key="8">
    <source>
        <dbReference type="ARBA" id="ARBA00022982"/>
    </source>
</evidence>
<keyword evidence="3" id="KW-0813">Transport</keyword>
<gene>
    <name evidence="15" type="ORF">SAMN05444272_2200</name>
</gene>
<evidence type="ECO:0000256" key="9">
    <source>
        <dbReference type="ARBA" id="ARBA00022989"/>
    </source>
</evidence>
<dbReference type="InterPro" id="IPR016174">
    <property type="entry name" value="Di-haem_cyt_TM"/>
</dbReference>
<evidence type="ECO:0000256" key="2">
    <source>
        <dbReference type="ARBA" id="ARBA00004651"/>
    </source>
</evidence>
<dbReference type="Proteomes" id="UP000186002">
    <property type="component" value="Unassembled WGS sequence"/>
</dbReference>
<evidence type="ECO:0000256" key="12">
    <source>
        <dbReference type="ARBA" id="ARBA00037975"/>
    </source>
</evidence>
<dbReference type="Gene3D" id="1.20.950.20">
    <property type="entry name" value="Transmembrane di-heme cytochromes, Chain C"/>
    <property type="match status" value="1"/>
</dbReference>
<feature type="transmembrane region" description="Helical" evidence="13">
    <location>
        <begin position="101"/>
        <end position="122"/>
    </location>
</feature>
<evidence type="ECO:0000256" key="13">
    <source>
        <dbReference type="SAM" id="Phobius"/>
    </source>
</evidence>
<keyword evidence="9 13" id="KW-1133">Transmembrane helix</keyword>
<dbReference type="STRING" id="735517.SAMN05444272_2200"/>
<feature type="domain" description="Cytochrome b561 bacterial/Ni-hydrogenase" evidence="14">
    <location>
        <begin position="9"/>
        <end position="162"/>
    </location>
</feature>
<keyword evidence="10" id="KW-0408">Iron</keyword>
<evidence type="ECO:0000256" key="7">
    <source>
        <dbReference type="ARBA" id="ARBA00022723"/>
    </source>
</evidence>
<evidence type="ECO:0000256" key="3">
    <source>
        <dbReference type="ARBA" id="ARBA00022448"/>
    </source>
</evidence>
<keyword evidence="5" id="KW-0349">Heme</keyword>
<evidence type="ECO:0000256" key="11">
    <source>
        <dbReference type="ARBA" id="ARBA00023136"/>
    </source>
</evidence>
<dbReference type="SUPFAM" id="SSF81342">
    <property type="entry name" value="Transmembrane di-heme cytochromes"/>
    <property type="match status" value="1"/>
</dbReference>
<name>A0A1M7HE74_9HYPH</name>
<keyword evidence="4" id="KW-1003">Cell membrane</keyword>
<feature type="transmembrane region" description="Helical" evidence="13">
    <location>
        <begin position="57"/>
        <end position="75"/>
    </location>
</feature>
<dbReference type="GO" id="GO:0020037">
    <property type="term" value="F:heme binding"/>
    <property type="evidence" value="ECO:0007669"/>
    <property type="project" value="TreeGrafter"/>
</dbReference>
<dbReference type="EMBL" id="FRBW01000002">
    <property type="protein sequence ID" value="SHM26831.1"/>
    <property type="molecule type" value="Genomic_DNA"/>
</dbReference>
<comment type="subcellular location">
    <subcellularLocation>
        <location evidence="2">Cell membrane</location>
        <topology evidence="2">Multi-pass membrane protein</topology>
    </subcellularLocation>
</comment>
<evidence type="ECO:0000256" key="10">
    <source>
        <dbReference type="ARBA" id="ARBA00023004"/>
    </source>
</evidence>
<dbReference type="InterPro" id="IPR011577">
    <property type="entry name" value="Cyt_b561_bac/Ni-Hgenase"/>
</dbReference>